<feature type="chain" id="PRO_5027123064" evidence="2">
    <location>
        <begin position="31"/>
        <end position="219"/>
    </location>
</feature>
<organism evidence="3 4">
    <name type="scientific">Mycolicibacterium anyangense</name>
    <dbReference type="NCBI Taxonomy" id="1431246"/>
    <lineage>
        <taxon>Bacteria</taxon>
        <taxon>Bacillati</taxon>
        <taxon>Actinomycetota</taxon>
        <taxon>Actinomycetes</taxon>
        <taxon>Mycobacteriales</taxon>
        <taxon>Mycobacteriaceae</taxon>
        <taxon>Mycolicibacterium</taxon>
    </lineage>
</organism>
<sequence>MTDRHRTLTFPLAGAIVLVAALTAAPPAVADPADPAPAPVTTVAAPPPPAPVPGDGASMTPNQPAVAPADAGAPPVAQAPGAPPAPGAPAAPVFRQDVPEIANPTYGSGNGVLGTLKDLWHQAQHPYYSPDEVGGGGAVTPPPGAGPAPALPPGYVSINAPGSETPVSANQGGGPATGRPALPPGYYSTSGPPPPGYEYNSGSGSPAAPTTTAVPAPTP</sequence>
<dbReference type="RefSeq" id="WP_163803532.1">
    <property type="nucleotide sequence ID" value="NZ_AP022620.1"/>
</dbReference>
<gene>
    <name evidence="3" type="ORF">MANY_13410</name>
</gene>
<evidence type="ECO:0000256" key="1">
    <source>
        <dbReference type="SAM" id="MobiDB-lite"/>
    </source>
</evidence>
<reference evidence="3 4" key="1">
    <citation type="journal article" date="2019" name="Emerg. Microbes Infect.">
        <title>Comprehensive subspecies identification of 175 nontuberculous mycobacteria species based on 7547 genomic profiles.</title>
        <authorList>
            <person name="Matsumoto Y."/>
            <person name="Kinjo T."/>
            <person name="Motooka D."/>
            <person name="Nabeya D."/>
            <person name="Jung N."/>
            <person name="Uechi K."/>
            <person name="Horii T."/>
            <person name="Iida T."/>
            <person name="Fujita J."/>
            <person name="Nakamura S."/>
        </authorList>
    </citation>
    <scope>NUCLEOTIDE SEQUENCE [LARGE SCALE GENOMIC DNA]</scope>
    <source>
        <strain evidence="3 4">JCM 30275</strain>
    </source>
</reference>
<feature type="compositionally biased region" description="Low complexity" evidence="1">
    <location>
        <begin position="64"/>
        <end position="80"/>
    </location>
</feature>
<dbReference type="Proteomes" id="UP000467249">
    <property type="component" value="Chromosome"/>
</dbReference>
<evidence type="ECO:0000313" key="4">
    <source>
        <dbReference type="Proteomes" id="UP000467249"/>
    </source>
</evidence>
<feature type="compositionally biased region" description="Low complexity" evidence="1">
    <location>
        <begin position="206"/>
        <end position="219"/>
    </location>
</feature>
<dbReference type="AlphaFoldDB" id="A0A6N4W7D4"/>
<dbReference type="EMBL" id="AP022620">
    <property type="protein sequence ID" value="BBZ76004.1"/>
    <property type="molecule type" value="Genomic_DNA"/>
</dbReference>
<keyword evidence="2" id="KW-0732">Signal</keyword>
<feature type="region of interest" description="Disordered" evidence="1">
    <location>
        <begin position="28"/>
        <end position="92"/>
    </location>
</feature>
<keyword evidence="4" id="KW-1185">Reference proteome</keyword>
<accession>A0A6N4W7D4</accession>
<name>A0A6N4W7D4_9MYCO</name>
<evidence type="ECO:0000313" key="3">
    <source>
        <dbReference type="EMBL" id="BBZ76004.1"/>
    </source>
</evidence>
<dbReference type="KEGG" id="many:MANY_13410"/>
<proteinExistence type="predicted"/>
<feature type="region of interest" description="Disordered" evidence="1">
    <location>
        <begin position="127"/>
        <end position="219"/>
    </location>
</feature>
<feature type="signal peptide" evidence="2">
    <location>
        <begin position="1"/>
        <end position="30"/>
    </location>
</feature>
<evidence type="ECO:0000256" key="2">
    <source>
        <dbReference type="SAM" id="SignalP"/>
    </source>
</evidence>
<protein>
    <submittedName>
        <fullName evidence="3">Uncharacterized protein</fullName>
    </submittedName>
</protein>
<feature type="compositionally biased region" description="Pro residues" evidence="1">
    <location>
        <begin position="140"/>
        <end position="152"/>
    </location>
</feature>
<feature type="compositionally biased region" description="Low complexity" evidence="1">
    <location>
        <begin position="28"/>
        <end position="44"/>
    </location>
</feature>
<feature type="compositionally biased region" description="Polar residues" evidence="1">
    <location>
        <begin position="160"/>
        <end position="170"/>
    </location>
</feature>